<protein>
    <submittedName>
        <fullName evidence="1">Unnamed protein product</fullName>
    </submittedName>
</protein>
<gene>
    <name evidence="1" type="ORF">Aory04_000626700</name>
</gene>
<dbReference type="AlphaFoldDB" id="A0AAN5BX40"/>
<proteinExistence type="predicted"/>
<dbReference type="Proteomes" id="UP001165205">
    <property type="component" value="Unassembled WGS sequence"/>
</dbReference>
<dbReference type="EMBL" id="BSYA01000066">
    <property type="protein sequence ID" value="GMG30150.1"/>
    <property type="molecule type" value="Genomic_DNA"/>
</dbReference>
<organism evidence="1 2">
    <name type="scientific">Aspergillus oryzae</name>
    <name type="common">Yellow koji mold</name>
    <dbReference type="NCBI Taxonomy" id="5062"/>
    <lineage>
        <taxon>Eukaryota</taxon>
        <taxon>Fungi</taxon>
        <taxon>Dikarya</taxon>
        <taxon>Ascomycota</taxon>
        <taxon>Pezizomycotina</taxon>
        <taxon>Eurotiomycetes</taxon>
        <taxon>Eurotiomycetidae</taxon>
        <taxon>Eurotiales</taxon>
        <taxon>Aspergillaceae</taxon>
        <taxon>Aspergillus</taxon>
        <taxon>Aspergillus subgen. Circumdati</taxon>
    </lineage>
</organism>
<evidence type="ECO:0000313" key="1">
    <source>
        <dbReference type="EMBL" id="GMG30150.1"/>
    </source>
</evidence>
<accession>A0AAN5BX40</accession>
<comment type="caution">
    <text evidence="1">The sequence shown here is derived from an EMBL/GenBank/DDBJ whole genome shotgun (WGS) entry which is preliminary data.</text>
</comment>
<reference evidence="1" key="1">
    <citation type="submission" date="2023-04" db="EMBL/GenBank/DDBJ databases">
        <title>Aspergillus oryzae NBRC 4228.</title>
        <authorList>
            <person name="Ichikawa N."/>
            <person name="Sato H."/>
            <person name="Tonouchi N."/>
        </authorList>
    </citation>
    <scope>NUCLEOTIDE SEQUENCE</scope>
    <source>
        <strain evidence="1">NBRC 4228</strain>
    </source>
</reference>
<sequence length="113" mass="12629">MGIQYSIPFDCRGSCRGDVKSKFHTDEVGLPDYLLTYYYYTYTNSYLVNLLTYNYCTTMTEPPNDFNGKQAHDHTPLLLTKTTTLGSGSMILPSLPTVSTAAPRQLQVTVPFG</sequence>
<name>A0AAN5BX40_ASPOZ</name>
<evidence type="ECO:0000313" key="2">
    <source>
        <dbReference type="Proteomes" id="UP001165205"/>
    </source>
</evidence>